<evidence type="ECO:0000313" key="2">
    <source>
        <dbReference type="Proteomes" id="UP000077143"/>
    </source>
</evidence>
<dbReference type="Pfam" id="PF09837">
    <property type="entry name" value="DUF2064"/>
    <property type="match status" value="1"/>
</dbReference>
<dbReference type="InterPro" id="IPR029044">
    <property type="entry name" value="Nucleotide-diphossugar_trans"/>
</dbReference>
<dbReference type="SUPFAM" id="SSF53448">
    <property type="entry name" value="Nucleotide-diphospho-sugar transferases"/>
    <property type="match status" value="1"/>
</dbReference>
<dbReference type="KEGG" id="madi:A7U43_26260"/>
<evidence type="ECO:0000313" key="1">
    <source>
        <dbReference type="EMBL" id="ANE82289.1"/>
    </source>
</evidence>
<dbReference type="Gene3D" id="3.90.550.10">
    <property type="entry name" value="Spore Coat Polysaccharide Biosynthesis Protein SpsA, Chain A"/>
    <property type="match status" value="1"/>
</dbReference>
<accession>A0A172USZ0</accession>
<reference evidence="1 2" key="1">
    <citation type="submission" date="2016-05" db="EMBL/GenBank/DDBJ databases">
        <title>Complete genome sequence of a phthalic acid esters degrading Mycobacterium sp. YC-RL4.</title>
        <authorList>
            <person name="Ren L."/>
            <person name="Fan S."/>
            <person name="Ruth N."/>
            <person name="Jia Y."/>
            <person name="Wang J."/>
            <person name="Qiao C."/>
        </authorList>
    </citation>
    <scope>NUCLEOTIDE SEQUENCE [LARGE SCALE GENOMIC DNA]</scope>
    <source>
        <strain evidence="1 2">YC-RL4</strain>
    </source>
</reference>
<gene>
    <name evidence="1" type="ORF">A7U43_26260</name>
</gene>
<keyword evidence="2" id="KW-1185">Reference proteome</keyword>
<dbReference type="AlphaFoldDB" id="A0A172USZ0"/>
<protein>
    <submittedName>
        <fullName evidence="1">Glycosyltransferase involved in cell wall biogenesis</fullName>
    </submittedName>
</protein>
<dbReference type="OrthoDB" id="9798250at2"/>
<dbReference type="PANTHER" id="PTHR36529:SF1">
    <property type="entry name" value="GLYCOSYLTRANSFERASE"/>
    <property type="match status" value="1"/>
</dbReference>
<dbReference type="Proteomes" id="UP000077143">
    <property type="component" value="Chromosome"/>
</dbReference>
<keyword evidence="1" id="KW-0808">Transferase</keyword>
<dbReference type="PANTHER" id="PTHR36529">
    <property type="entry name" value="SLL1095 PROTEIN"/>
    <property type="match status" value="1"/>
</dbReference>
<organism evidence="1 2">
    <name type="scientific">Mycobacterium adipatum</name>
    <dbReference type="NCBI Taxonomy" id="1682113"/>
    <lineage>
        <taxon>Bacteria</taxon>
        <taxon>Bacillati</taxon>
        <taxon>Actinomycetota</taxon>
        <taxon>Actinomycetes</taxon>
        <taxon>Mycobacteriales</taxon>
        <taxon>Mycobacteriaceae</taxon>
        <taxon>Mycobacterium</taxon>
    </lineage>
</organism>
<sequence length="219" mass="23082">MWACTVLVVAKAPVPGLAKTRLAADLGAEVAADIAAAALLDTLDTVAAVPVSRRVVAMTGDLARACRYREIERRLADFTVIEQRGHGFAERLAHAHRDAAAFGLPVLQIGMDTPQVNPELIDECCRGLRDTDAVLGLAADGGWWVLGVRKPSMAECLRTVPMSQPDTGARTLLALFDAGLGVRLVTELADVDTVADIDGVRCVCAPGGRFAQATRLAGV</sequence>
<dbReference type="STRING" id="1682113.A7U43_26260"/>
<dbReference type="RefSeq" id="WP_068000922.1">
    <property type="nucleotide sequence ID" value="NZ_CP015596.1"/>
</dbReference>
<dbReference type="EMBL" id="CP015596">
    <property type="protein sequence ID" value="ANE82289.1"/>
    <property type="molecule type" value="Genomic_DNA"/>
</dbReference>
<dbReference type="InterPro" id="IPR018641">
    <property type="entry name" value="Trfase_1_rSAM/seldom-assoc"/>
</dbReference>
<proteinExistence type="predicted"/>
<name>A0A172USZ0_9MYCO</name>
<dbReference type="GO" id="GO:0016740">
    <property type="term" value="F:transferase activity"/>
    <property type="evidence" value="ECO:0007669"/>
    <property type="project" value="UniProtKB-KW"/>
</dbReference>